<protein>
    <submittedName>
        <fullName evidence="13">Zinc transporter 2-like isoform X1</fullName>
    </submittedName>
</protein>
<dbReference type="GO" id="GO:0005385">
    <property type="term" value="F:zinc ion transmembrane transporter activity"/>
    <property type="evidence" value="ECO:0007669"/>
    <property type="project" value="TreeGrafter"/>
</dbReference>
<dbReference type="Pfam" id="PF01545">
    <property type="entry name" value="Cation_efflux"/>
    <property type="match status" value="1"/>
</dbReference>
<feature type="transmembrane region" description="Helical" evidence="9">
    <location>
        <begin position="158"/>
        <end position="179"/>
    </location>
</feature>
<dbReference type="PANTHER" id="PTHR11562">
    <property type="entry name" value="CATION EFFLUX PROTEIN/ ZINC TRANSPORTER"/>
    <property type="match status" value="1"/>
</dbReference>
<feature type="domain" description="Cation efflux protein transmembrane" evidence="10">
    <location>
        <begin position="57"/>
        <end position="291"/>
    </location>
</feature>
<evidence type="ECO:0000256" key="2">
    <source>
        <dbReference type="ARBA" id="ARBA00008873"/>
    </source>
</evidence>
<dbReference type="KEGG" id="osn:115210830"/>
<feature type="transmembrane region" description="Helical" evidence="9">
    <location>
        <begin position="262"/>
        <end position="283"/>
    </location>
</feature>
<dbReference type="Gene3D" id="1.20.1510.10">
    <property type="entry name" value="Cation efflux protein transmembrane domain"/>
    <property type="match status" value="1"/>
</dbReference>
<evidence type="ECO:0000256" key="5">
    <source>
        <dbReference type="ARBA" id="ARBA00022906"/>
    </source>
</evidence>
<evidence type="ECO:0000259" key="10">
    <source>
        <dbReference type="Pfam" id="PF01545"/>
    </source>
</evidence>
<dbReference type="PANTHER" id="PTHR11562:SF17">
    <property type="entry name" value="RE54080P-RELATED"/>
    <property type="match status" value="1"/>
</dbReference>
<name>A0A6P7SBL6_9MOLL</name>
<proteinExistence type="inferred from homology"/>
<dbReference type="InterPro" id="IPR050681">
    <property type="entry name" value="CDF/SLC30A"/>
</dbReference>
<feature type="transmembrane region" description="Helical" evidence="9">
    <location>
        <begin position="233"/>
        <end position="256"/>
    </location>
</feature>
<keyword evidence="4 9" id="KW-0812">Transmembrane</keyword>
<keyword evidence="6 9" id="KW-1133">Transmembrane helix</keyword>
<evidence type="ECO:0000313" key="12">
    <source>
        <dbReference type="Proteomes" id="UP000515154"/>
    </source>
</evidence>
<evidence type="ECO:0000256" key="6">
    <source>
        <dbReference type="ARBA" id="ARBA00022989"/>
    </source>
</evidence>
<keyword evidence="7" id="KW-0406">Ion transport</keyword>
<dbReference type="GO" id="GO:0005886">
    <property type="term" value="C:plasma membrane"/>
    <property type="evidence" value="ECO:0007669"/>
    <property type="project" value="TreeGrafter"/>
</dbReference>
<dbReference type="NCBIfam" id="TIGR01297">
    <property type="entry name" value="CDF"/>
    <property type="match status" value="1"/>
</dbReference>
<evidence type="ECO:0000256" key="1">
    <source>
        <dbReference type="ARBA" id="ARBA00004141"/>
    </source>
</evidence>
<keyword evidence="5" id="KW-0864">Zinc transport</keyword>
<dbReference type="GO" id="GO:0010043">
    <property type="term" value="P:response to zinc ion"/>
    <property type="evidence" value="ECO:0007669"/>
    <property type="project" value="TreeGrafter"/>
</dbReference>
<gene>
    <name evidence="13" type="primary">LOC115210830</name>
</gene>
<keyword evidence="12" id="KW-1185">Reference proteome</keyword>
<dbReference type="InterPro" id="IPR058533">
    <property type="entry name" value="Cation_efflux_TM"/>
</dbReference>
<dbReference type="RefSeq" id="XP_029635438.1">
    <property type="nucleotide sequence ID" value="XM_029779578.2"/>
</dbReference>
<keyword evidence="8 9" id="KW-0472">Membrane</keyword>
<comment type="similarity">
    <text evidence="2">Belongs to the cation diffusion facilitator (CDF) transporter (TC 2.A.4) family. SLC30A subfamily.</text>
</comment>
<dbReference type="Pfam" id="PF16916">
    <property type="entry name" value="ZT_dimer"/>
    <property type="match status" value="1"/>
</dbReference>
<feature type="transmembrane region" description="Helical" evidence="9">
    <location>
        <begin position="57"/>
        <end position="78"/>
    </location>
</feature>
<feature type="transmembrane region" description="Helical" evidence="9">
    <location>
        <begin position="124"/>
        <end position="146"/>
    </location>
</feature>
<evidence type="ECO:0000256" key="8">
    <source>
        <dbReference type="ARBA" id="ARBA00023136"/>
    </source>
</evidence>
<evidence type="ECO:0000256" key="7">
    <source>
        <dbReference type="ARBA" id="ARBA00023065"/>
    </source>
</evidence>
<feature type="domain" description="Cation efflux protein cytoplasmic" evidence="11">
    <location>
        <begin position="296"/>
        <end position="370"/>
    </location>
</feature>
<dbReference type="SUPFAM" id="SSF160240">
    <property type="entry name" value="Cation efflux protein cytoplasmic domain-like"/>
    <property type="match status" value="1"/>
</dbReference>
<reference evidence="13" key="1">
    <citation type="submission" date="2025-08" db="UniProtKB">
        <authorList>
            <consortium name="RefSeq"/>
        </authorList>
    </citation>
    <scope>IDENTIFICATION</scope>
</reference>
<evidence type="ECO:0000259" key="11">
    <source>
        <dbReference type="Pfam" id="PF16916"/>
    </source>
</evidence>
<comment type="subcellular location">
    <subcellularLocation>
        <location evidence="1">Membrane</location>
        <topology evidence="1">Multi-pass membrane protein</topology>
    </subcellularLocation>
</comment>
<dbReference type="InterPro" id="IPR036837">
    <property type="entry name" value="Cation_efflux_CTD_sf"/>
</dbReference>
<keyword evidence="5" id="KW-0862">Zinc</keyword>
<dbReference type="InterPro" id="IPR002524">
    <property type="entry name" value="Cation_efflux"/>
</dbReference>
<dbReference type="InterPro" id="IPR027470">
    <property type="entry name" value="Cation_efflux_CTD"/>
</dbReference>
<dbReference type="InterPro" id="IPR027469">
    <property type="entry name" value="Cation_efflux_TMD_sf"/>
</dbReference>
<evidence type="ECO:0000256" key="4">
    <source>
        <dbReference type="ARBA" id="ARBA00022692"/>
    </source>
</evidence>
<feature type="transmembrane region" description="Helical" evidence="9">
    <location>
        <begin position="90"/>
        <end position="108"/>
    </location>
</feature>
<accession>A0A6P7SBL6</accession>
<keyword evidence="3" id="KW-0813">Transport</keyword>
<dbReference type="Gene3D" id="3.30.70.1350">
    <property type="entry name" value="Cation efflux protein, cytoplasmic domain"/>
    <property type="match status" value="1"/>
</dbReference>
<organism evidence="12 13">
    <name type="scientific">Octopus sinensis</name>
    <name type="common">East Asian common octopus</name>
    <dbReference type="NCBI Taxonomy" id="2607531"/>
    <lineage>
        <taxon>Eukaryota</taxon>
        <taxon>Metazoa</taxon>
        <taxon>Spiralia</taxon>
        <taxon>Lophotrochozoa</taxon>
        <taxon>Mollusca</taxon>
        <taxon>Cephalopoda</taxon>
        <taxon>Coleoidea</taxon>
        <taxon>Octopodiformes</taxon>
        <taxon>Octopoda</taxon>
        <taxon>Incirrata</taxon>
        <taxon>Octopodidae</taxon>
        <taxon>Octopus</taxon>
    </lineage>
</organism>
<evidence type="ECO:0000313" key="13">
    <source>
        <dbReference type="RefSeq" id="XP_029635438.1"/>
    </source>
</evidence>
<dbReference type="Proteomes" id="UP000515154">
    <property type="component" value="Linkage group LG4"/>
</dbReference>
<evidence type="ECO:0000256" key="3">
    <source>
        <dbReference type="ARBA" id="ARBA00022448"/>
    </source>
</evidence>
<evidence type="ECO:0000256" key="9">
    <source>
        <dbReference type="SAM" id="Phobius"/>
    </source>
</evidence>
<sequence>MDSRIYSIESSQSDMDIDSVVITNDFSLNKSQDSTVYNHCHRISISKTDTAKTKKTLIIASCLCLFFMIIEIIGGYLADSLAIMTDAAHLLTDFVSFLISLLSVYLASRPATKKYSFGWHRAEILGALVSVLFIWVVTGILVYLAILRVISEDYEIKATIMIITSAAGIFINLLIALVLHKHSHGHSHGLNHHHNDEENRLLVETRSYGSSKDLSVEEDLNQKKHKNINVKAAFIHVIGDILQSVGVLIAAYIIYFKPEYKIADPICTFIFSVFVFISTITILRDIINVLMEGVPRSLKFSQVKELLNNVPGVKAIHNLRMWCLTTNKIALSVHLAVDQYSDPLKIMREATNILTNRFGPMEVTIQVEEYEENMNECVQCQDPKD</sequence>
<dbReference type="AlphaFoldDB" id="A0A6P7SBL6"/>
<dbReference type="SUPFAM" id="SSF161111">
    <property type="entry name" value="Cation efflux protein transmembrane domain-like"/>
    <property type="match status" value="1"/>
</dbReference>